<evidence type="ECO:0000313" key="8">
    <source>
        <dbReference type="EMBL" id="JAS38172.1"/>
    </source>
</evidence>
<feature type="domain" description="EGF-like" evidence="7">
    <location>
        <begin position="1"/>
        <end position="32"/>
    </location>
</feature>
<dbReference type="FunFam" id="2.10.25.10:FF:000185">
    <property type="entry name" value="basement membrane-specific heparan sulfate proteoglycan core protein-like"/>
    <property type="match status" value="1"/>
</dbReference>
<feature type="non-terminal residue" evidence="8">
    <location>
        <position position="1"/>
    </location>
</feature>
<keyword evidence="4 6" id="KW-1015">Disulfide bond</keyword>
<keyword evidence="2" id="KW-0732">Signal</keyword>
<dbReference type="Pfam" id="PF00008">
    <property type="entry name" value="EGF"/>
    <property type="match status" value="1"/>
</dbReference>
<keyword evidence="5" id="KW-0325">Glycoprotein</keyword>
<keyword evidence="3" id="KW-0677">Repeat</keyword>
<protein>
    <recommendedName>
        <fullName evidence="7">EGF-like domain-containing protein</fullName>
    </recommendedName>
</protein>
<feature type="non-terminal residue" evidence="8">
    <location>
        <position position="100"/>
    </location>
</feature>
<name>A0A1B6EJV5_9HEMI</name>
<dbReference type="SUPFAM" id="SSF57196">
    <property type="entry name" value="EGF/Laminin"/>
    <property type="match status" value="1"/>
</dbReference>
<dbReference type="PROSITE" id="PS01186">
    <property type="entry name" value="EGF_2"/>
    <property type="match status" value="1"/>
</dbReference>
<dbReference type="GO" id="GO:0005509">
    <property type="term" value="F:calcium ion binding"/>
    <property type="evidence" value="ECO:0007669"/>
    <property type="project" value="InterPro"/>
</dbReference>
<accession>A0A1B6EJV5</accession>
<dbReference type="InterPro" id="IPR001881">
    <property type="entry name" value="EGF-like_Ca-bd_dom"/>
</dbReference>
<evidence type="ECO:0000256" key="1">
    <source>
        <dbReference type="ARBA" id="ARBA00022536"/>
    </source>
</evidence>
<dbReference type="GO" id="GO:0071944">
    <property type="term" value="C:cell periphery"/>
    <property type="evidence" value="ECO:0007669"/>
    <property type="project" value="UniProtKB-ARBA"/>
</dbReference>
<evidence type="ECO:0000259" key="7">
    <source>
        <dbReference type="PROSITE" id="PS50026"/>
    </source>
</evidence>
<sequence>YSNPCRNQGKCQRKEGGYTCVCASGFTGLNCEIDLSVDTCKPGICHSGSTCSSLVKGGFVCDDCAPSGTFEHYDRLCQLRGRAFPRESFLTFPALRQRHR</sequence>
<dbReference type="AlphaFoldDB" id="A0A1B6EJV5"/>
<dbReference type="PROSITE" id="PS00022">
    <property type="entry name" value="EGF_1"/>
    <property type="match status" value="1"/>
</dbReference>
<dbReference type="EMBL" id="GECZ01031597">
    <property type="protein sequence ID" value="JAS38172.1"/>
    <property type="molecule type" value="Transcribed_RNA"/>
</dbReference>
<evidence type="ECO:0000256" key="6">
    <source>
        <dbReference type="PROSITE-ProRule" id="PRU00076"/>
    </source>
</evidence>
<dbReference type="PANTHER" id="PTHR12916:SF4">
    <property type="entry name" value="UNINFLATABLE, ISOFORM C"/>
    <property type="match status" value="1"/>
</dbReference>
<dbReference type="PANTHER" id="PTHR12916">
    <property type="entry name" value="CYTOCHROME C OXIDASE POLYPEPTIDE VIC-2"/>
    <property type="match status" value="1"/>
</dbReference>
<dbReference type="PROSITE" id="PS50026">
    <property type="entry name" value="EGF_3"/>
    <property type="match status" value="1"/>
</dbReference>
<dbReference type="InterPro" id="IPR000742">
    <property type="entry name" value="EGF"/>
</dbReference>
<dbReference type="SMART" id="SM00179">
    <property type="entry name" value="EGF_CA"/>
    <property type="match status" value="2"/>
</dbReference>
<reference evidence="8" key="1">
    <citation type="submission" date="2015-11" db="EMBL/GenBank/DDBJ databases">
        <title>De novo transcriptome assembly of four potential Pierce s Disease insect vectors from Arizona vineyards.</title>
        <authorList>
            <person name="Tassone E.E."/>
        </authorList>
    </citation>
    <scope>NUCLEOTIDE SEQUENCE</scope>
</reference>
<proteinExistence type="predicted"/>
<gene>
    <name evidence="8" type="ORF">g.44042</name>
</gene>
<dbReference type="CDD" id="cd00054">
    <property type="entry name" value="EGF_CA"/>
    <property type="match status" value="1"/>
</dbReference>
<evidence type="ECO:0000256" key="2">
    <source>
        <dbReference type="ARBA" id="ARBA00022729"/>
    </source>
</evidence>
<evidence type="ECO:0000256" key="5">
    <source>
        <dbReference type="ARBA" id="ARBA00023180"/>
    </source>
</evidence>
<dbReference type="SMART" id="SM00181">
    <property type="entry name" value="EGF"/>
    <property type="match status" value="2"/>
</dbReference>
<feature type="disulfide bond" evidence="6">
    <location>
        <begin position="22"/>
        <end position="31"/>
    </location>
</feature>
<organism evidence="8">
    <name type="scientific">Cuerna arida</name>
    <dbReference type="NCBI Taxonomy" id="1464854"/>
    <lineage>
        <taxon>Eukaryota</taxon>
        <taxon>Metazoa</taxon>
        <taxon>Ecdysozoa</taxon>
        <taxon>Arthropoda</taxon>
        <taxon>Hexapoda</taxon>
        <taxon>Insecta</taxon>
        <taxon>Pterygota</taxon>
        <taxon>Neoptera</taxon>
        <taxon>Paraneoptera</taxon>
        <taxon>Hemiptera</taxon>
        <taxon>Auchenorrhyncha</taxon>
        <taxon>Membracoidea</taxon>
        <taxon>Cicadellidae</taxon>
        <taxon>Cicadellinae</taxon>
        <taxon>Proconiini</taxon>
        <taxon>Cuerna</taxon>
    </lineage>
</organism>
<dbReference type="Gene3D" id="2.10.25.10">
    <property type="entry name" value="Laminin"/>
    <property type="match status" value="1"/>
</dbReference>
<evidence type="ECO:0000256" key="4">
    <source>
        <dbReference type="ARBA" id="ARBA00023157"/>
    </source>
</evidence>
<keyword evidence="1 6" id="KW-0245">EGF-like domain</keyword>
<evidence type="ECO:0000256" key="3">
    <source>
        <dbReference type="ARBA" id="ARBA00022737"/>
    </source>
</evidence>
<comment type="caution">
    <text evidence="6">Lacks conserved residue(s) required for the propagation of feature annotation.</text>
</comment>